<feature type="domain" description="AMP-dependent synthetase/ligase" evidence="2">
    <location>
        <begin position="65"/>
        <end position="445"/>
    </location>
</feature>
<name>A0ABV2AAS1_9GAMM</name>
<reference evidence="5 6" key="1">
    <citation type="submission" date="2024-06" db="EMBL/GenBank/DDBJ databases">
        <authorList>
            <person name="Li Z."/>
            <person name="Jiang Y."/>
        </authorList>
    </citation>
    <scope>NUCLEOTIDE SEQUENCE [LARGE SCALE GENOMIC DNA]</scope>
    <source>
        <strain evidence="5 6">HSW-8</strain>
    </source>
</reference>
<dbReference type="Gene3D" id="3.30.300.30">
    <property type="match status" value="1"/>
</dbReference>
<dbReference type="PANTHER" id="PTHR43347">
    <property type="entry name" value="ACYL-COA SYNTHETASE"/>
    <property type="match status" value="1"/>
</dbReference>
<dbReference type="Proteomes" id="UP001465331">
    <property type="component" value="Unassembled WGS sequence"/>
</dbReference>
<dbReference type="InterPro" id="IPR020845">
    <property type="entry name" value="AMP-binding_CS"/>
</dbReference>
<feature type="domain" description="Acetyl-coenzyme A synthetase N-terminal" evidence="4">
    <location>
        <begin position="4"/>
        <end position="58"/>
    </location>
</feature>
<evidence type="ECO:0000259" key="2">
    <source>
        <dbReference type="Pfam" id="PF00501"/>
    </source>
</evidence>
<dbReference type="Gene3D" id="3.40.50.12780">
    <property type="entry name" value="N-terminal domain of ligase-like"/>
    <property type="match status" value="1"/>
</dbReference>
<dbReference type="CDD" id="cd05967">
    <property type="entry name" value="PrpE"/>
    <property type="match status" value="1"/>
</dbReference>
<organism evidence="5 6">
    <name type="scientific">Sinimarinibacterium thermocellulolyticum</name>
    <dbReference type="NCBI Taxonomy" id="3170016"/>
    <lineage>
        <taxon>Bacteria</taxon>
        <taxon>Pseudomonadati</taxon>
        <taxon>Pseudomonadota</taxon>
        <taxon>Gammaproteobacteria</taxon>
        <taxon>Nevskiales</taxon>
        <taxon>Nevskiaceae</taxon>
        <taxon>Sinimarinibacterium</taxon>
    </lineage>
</organism>
<accession>A0ABV2AAS1</accession>
<comment type="caution">
    <text evidence="5">The sequence shown here is derived from an EMBL/GenBank/DDBJ whole genome shotgun (WGS) entry which is preliminary data.</text>
</comment>
<dbReference type="PROSITE" id="PS00455">
    <property type="entry name" value="AMP_BINDING"/>
    <property type="match status" value="1"/>
</dbReference>
<dbReference type="EMBL" id="JBEPIJ010000007">
    <property type="protein sequence ID" value="MES0873991.1"/>
    <property type="molecule type" value="Genomic_DNA"/>
</dbReference>
<dbReference type="Pfam" id="PF16177">
    <property type="entry name" value="ACAS_N"/>
    <property type="match status" value="1"/>
</dbReference>
<evidence type="ECO:0000313" key="5">
    <source>
        <dbReference type="EMBL" id="MES0873991.1"/>
    </source>
</evidence>
<dbReference type="Pfam" id="PF13193">
    <property type="entry name" value="AMP-binding_C"/>
    <property type="match status" value="1"/>
</dbReference>
<protein>
    <submittedName>
        <fullName evidence="5">Propionyl-CoA synthetase</fullName>
    </submittedName>
</protein>
<dbReference type="InterPro" id="IPR032387">
    <property type="entry name" value="ACAS_N"/>
</dbReference>
<sequence>MSRYQDEYRRSLADPAAFWAEQAQHLHWDRRWDAVLDESAAPLYRWFAGARFNTCYNALDRHVEAGRGEQAALIYDSPVTGTIRSYSYRELRDAVARFAGALRANGVNAGDRVVIYMPMVPEAAIAMLACARIGAIHSVVFGGFAAPELAKRIDDAQPVLVVSASCGIELGRTIAYKPLLDQAIALSAHKPARCIILQRPQVAAELTAGRDLDWSDAVASAQPADCVPVAATDPLYVLYTSGTTGKPKGVVRDHGGHAVALHYSMRAVYDARPGEVFWAASDVGWVVGHSYIVYAPLLLGCTTVMYEGKPVGTPDAGAFWRVISQHRVRTFFTAPTAFRAIKKEDPRGEQLKRYDITCLRALFLAGERSDPDTIGWAQDMLKVPVVDHWWQTELGWPAIANCLGIEPMPVKPGSATVPVPGFDLQALDADGTPMAPGAIGNLALKLPLPPGTLLTMWNNDQGYREHYLARYPGYYLTGDAGYIDEDGYAWIMSRIDDIINVAGHRLSTGAMEEVLAGHPDVAECAVIGIADAMKGQLPLGLVVLKAGVERPHADIEKELVARVREQIGAVAAFKTALIVPRLPKTRSGKVLRATMRAIADGRPYTVPATIDDPRILDEIAAVLRS</sequence>
<proteinExistence type="inferred from homology"/>
<dbReference type="SUPFAM" id="SSF56801">
    <property type="entry name" value="Acetyl-CoA synthetase-like"/>
    <property type="match status" value="1"/>
</dbReference>
<dbReference type="PANTHER" id="PTHR43347:SF3">
    <property type="entry name" value="ACYL-COA SYNTHETASE SHORT-CHAIN FAMILY MEMBER 3, MITOCHONDRIAL"/>
    <property type="match status" value="1"/>
</dbReference>
<keyword evidence="6" id="KW-1185">Reference proteome</keyword>
<evidence type="ECO:0000313" key="6">
    <source>
        <dbReference type="Proteomes" id="UP001465331"/>
    </source>
</evidence>
<dbReference type="RefSeq" id="WP_352888910.1">
    <property type="nucleotide sequence ID" value="NZ_JBEPIJ010000007.1"/>
</dbReference>
<evidence type="ECO:0000256" key="1">
    <source>
        <dbReference type="ARBA" id="ARBA00006432"/>
    </source>
</evidence>
<comment type="similarity">
    <text evidence="1">Belongs to the ATP-dependent AMP-binding enzyme family.</text>
</comment>
<dbReference type="InterPro" id="IPR042099">
    <property type="entry name" value="ANL_N_sf"/>
</dbReference>
<gene>
    <name evidence="5" type="ORF">ABSH63_08250</name>
</gene>
<evidence type="ECO:0000259" key="4">
    <source>
        <dbReference type="Pfam" id="PF16177"/>
    </source>
</evidence>
<evidence type="ECO:0000259" key="3">
    <source>
        <dbReference type="Pfam" id="PF13193"/>
    </source>
</evidence>
<dbReference type="Pfam" id="PF00501">
    <property type="entry name" value="AMP-binding"/>
    <property type="match status" value="1"/>
</dbReference>
<dbReference type="InterPro" id="IPR000873">
    <property type="entry name" value="AMP-dep_synth/lig_dom"/>
</dbReference>
<dbReference type="InterPro" id="IPR025110">
    <property type="entry name" value="AMP-bd_C"/>
</dbReference>
<dbReference type="InterPro" id="IPR045851">
    <property type="entry name" value="AMP-bd_C_sf"/>
</dbReference>
<feature type="domain" description="AMP-binding enzyme C-terminal" evidence="3">
    <location>
        <begin position="511"/>
        <end position="589"/>
    </location>
</feature>